<gene>
    <name evidence="1" type="ordered locus">BVU_3603</name>
</gene>
<reference evidence="1 2" key="1">
    <citation type="journal article" date="2007" name="PLoS Biol.">
        <title>Evolution of symbiotic bacteria in the distal human intestine.</title>
        <authorList>
            <person name="Xu J."/>
            <person name="Mahowald M.A."/>
            <person name="Ley R.E."/>
            <person name="Lozupone C.A."/>
            <person name="Hamady M."/>
            <person name="Martens E.C."/>
            <person name="Henrissat B."/>
            <person name="Coutinho P.M."/>
            <person name="Minx P."/>
            <person name="Latreille P."/>
            <person name="Cordum H."/>
            <person name="Van Brunt A."/>
            <person name="Kim K."/>
            <person name="Fulton R.S."/>
            <person name="Fulton L.A."/>
            <person name="Clifton S.W."/>
            <person name="Wilson R.K."/>
            <person name="Knight R.D."/>
            <person name="Gordon J.I."/>
        </authorList>
    </citation>
    <scope>NUCLEOTIDE SEQUENCE [LARGE SCALE GENOMIC DNA]</scope>
    <source>
        <strain evidence="2">ATCC 8482 / DSM 1447 / JCM 5826 / CCUG 4940 / NBRC 14291 / NCTC 11154</strain>
    </source>
</reference>
<name>A6L6A2_PHOV8</name>
<dbReference type="KEGG" id="bvu:BVU_3603"/>
<organism evidence="1 2">
    <name type="scientific">Phocaeicola vulgatus (strain ATCC 8482 / DSM 1447 / JCM 5826 / CCUG 4940 / NBRC 14291 / NCTC 11154)</name>
    <name type="common">Bacteroides vulgatus</name>
    <dbReference type="NCBI Taxonomy" id="435590"/>
    <lineage>
        <taxon>Bacteria</taxon>
        <taxon>Pseudomonadati</taxon>
        <taxon>Bacteroidota</taxon>
        <taxon>Bacteroidia</taxon>
        <taxon>Bacteroidales</taxon>
        <taxon>Bacteroidaceae</taxon>
        <taxon>Phocaeicola</taxon>
    </lineage>
</organism>
<protein>
    <submittedName>
        <fullName evidence="1">Uncharacterized protein</fullName>
    </submittedName>
</protein>
<accession>A6L6A2</accession>
<dbReference type="Proteomes" id="UP000002861">
    <property type="component" value="Chromosome"/>
</dbReference>
<dbReference type="AlphaFoldDB" id="A6L6A2"/>
<dbReference type="EMBL" id="CP000139">
    <property type="protein sequence ID" value="ABR41216.1"/>
    <property type="molecule type" value="Genomic_DNA"/>
</dbReference>
<sequence>MCPKGLSKVPFLPPQYKKAVRHRYSSICRTAFTPYYPSYLFLSFLHKSALSDKQGRSKKYSFRQVTGQIIVPFYFYAKIL</sequence>
<dbReference type="PaxDb" id="435590-BVU_3603"/>
<dbReference type="HOGENOM" id="CLU_2582575_0_0_10"/>
<evidence type="ECO:0000313" key="1">
    <source>
        <dbReference type="EMBL" id="ABR41216.1"/>
    </source>
</evidence>
<evidence type="ECO:0000313" key="2">
    <source>
        <dbReference type="Proteomes" id="UP000002861"/>
    </source>
</evidence>
<proteinExistence type="predicted"/>